<dbReference type="Proteomes" id="UP000199516">
    <property type="component" value="Unassembled WGS sequence"/>
</dbReference>
<dbReference type="EMBL" id="FONT01000008">
    <property type="protein sequence ID" value="SFE99424.1"/>
    <property type="molecule type" value="Genomic_DNA"/>
</dbReference>
<organism evidence="1 2">
    <name type="scientific">Alteribacillus iranensis</name>
    <dbReference type="NCBI Taxonomy" id="930128"/>
    <lineage>
        <taxon>Bacteria</taxon>
        <taxon>Bacillati</taxon>
        <taxon>Bacillota</taxon>
        <taxon>Bacilli</taxon>
        <taxon>Bacillales</taxon>
        <taxon>Bacillaceae</taxon>
        <taxon>Alteribacillus</taxon>
    </lineage>
</organism>
<evidence type="ECO:0000313" key="1">
    <source>
        <dbReference type="EMBL" id="SFE99424.1"/>
    </source>
</evidence>
<dbReference type="AlphaFoldDB" id="A0A1I2F1Z3"/>
<proteinExistence type="predicted"/>
<keyword evidence="2" id="KW-1185">Reference proteome</keyword>
<name>A0A1I2F1Z3_9BACI</name>
<reference evidence="1 2" key="1">
    <citation type="submission" date="2016-10" db="EMBL/GenBank/DDBJ databases">
        <authorList>
            <person name="de Groot N.N."/>
        </authorList>
    </citation>
    <scope>NUCLEOTIDE SEQUENCE [LARGE SCALE GENOMIC DNA]</scope>
    <source>
        <strain evidence="1 2">DSM 23995</strain>
    </source>
</reference>
<sequence>MEHISNMNTENSVFQLSIPGKGKFTLVIRNKDDHFIQFEPDGNAEMKRMLKESQRQYERRFECITYIRILHLEQGVNLTKAYCHK</sequence>
<evidence type="ECO:0000313" key="2">
    <source>
        <dbReference type="Proteomes" id="UP000199516"/>
    </source>
</evidence>
<gene>
    <name evidence="1" type="ORF">SAMN05192532_10867</name>
</gene>
<protein>
    <submittedName>
        <fullName evidence="1">Uncharacterized protein</fullName>
    </submittedName>
</protein>
<accession>A0A1I2F1Z3</accession>